<organism evidence="2 3">
    <name type="scientific">Botryotinia narcissicola</name>
    <dbReference type="NCBI Taxonomy" id="278944"/>
    <lineage>
        <taxon>Eukaryota</taxon>
        <taxon>Fungi</taxon>
        <taxon>Dikarya</taxon>
        <taxon>Ascomycota</taxon>
        <taxon>Pezizomycotina</taxon>
        <taxon>Leotiomycetes</taxon>
        <taxon>Helotiales</taxon>
        <taxon>Sclerotiniaceae</taxon>
        <taxon>Botryotinia</taxon>
    </lineage>
</organism>
<feature type="region of interest" description="Disordered" evidence="1">
    <location>
        <begin position="15"/>
        <end position="77"/>
    </location>
</feature>
<keyword evidence="3" id="KW-1185">Reference proteome</keyword>
<dbReference type="Proteomes" id="UP000297452">
    <property type="component" value="Unassembled WGS sequence"/>
</dbReference>
<name>A0A4Z1HBP9_9HELO</name>
<gene>
    <name evidence="2" type="ORF">BOTNAR_0915g00010</name>
</gene>
<reference evidence="2 3" key="1">
    <citation type="submission" date="2017-12" db="EMBL/GenBank/DDBJ databases">
        <title>Comparative genomics of Botrytis spp.</title>
        <authorList>
            <person name="Valero-Jimenez C.A."/>
            <person name="Tapia P."/>
            <person name="Veloso J."/>
            <person name="Silva-Moreno E."/>
            <person name="Staats M."/>
            <person name="Valdes J.H."/>
            <person name="Van Kan J.A.L."/>
        </authorList>
    </citation>
    <scope>NUCLEOTIDE SEQUENCE [LARGE SCALE GENOMIC DNA]</scope>
    <source>
        <strain evidence="2 3">MUCL2120</strain>
    </source>
</reference>
<dbReference type="EMBL" id="PQXJ01000910">
    <property type="protein sequence ID" value="TGO44160.1"/>
    <property type="molecule type" value="Genomic_DNA"/>
</dbReference>
<feature type="compositionally biased region" description="Polar residues" evidence="1">
    <location>
        <begin position="31"/>
        <end position="40"/>
    </location>
</feature>
<feature type="compositionally biased region" description="Polar residues" evidence="1">
    <location>
        <begin position="48"/>
        <end position="61"/>
    </location>
</feature>
<sequence>MSPSNLFGNALVNYADVQPSEPKPFDDRQPKANTIVSRSAPTKDVGLTSAQTRKSIQTSKPLGSMDRQEANRTEQKE</sequence>
<comment type="caution">
    <text evidence="2">The sequence shown here is derived from an EMBL/GenBank/DDBJ whole genome shotgun (WGS) entry which is preliminary data.</text>
</comment>
<evidence type="ECO:0000313" key="3">
    <source>
        <dbReference type="Proteomes" id="UP000297452"/>
    </source>
</evidence>
<dbReference type="AlphaFoldDB" id="A0A4Z1HBP9"/>
<protein>
    <submittedName>
        <fullName evidence="2">Uncharacterized protein</fullName>
    </submittedName>
</protein>
<evidence type="ECO:0000313" key="2">
    <source>
        <dbReference type="EMBL" id="TGO44160.1"/>
    </source>
</evidence>
<feature type="compositionally biased region" description="Basic and acidic residues" evidence="1">
    <location>
        <begin position="66"/>
        <end position="77"/>
    </location>
</feature>
<accession>A0A4Z1HBP9</accession>
<proteinExistence type="predicted"/>
<evidence type="ECO:0000256" key="1">
    <source>
        <dbReference type="SAM" id="MobiDB-lite"/>
    </source>
</evidence>